<feature type="domain" description="Ice-binding protein C-terminal" evidence="2">
    <location>
        <begin position="168"/>
        <end position="191"/>
    </location>
</feature>
<dbReference type="AlphaFoldDB" id="A0A7W2I6B6"/>
<dbReference type="EMBL" id="JACEZS010000004">
    <property type="protein sequence ID" value="MBA5605133.1"/>
    <property type="molecule type" value="Genomic_DNA"/>
</dbReference>
<accession>A0A7W2I6B6</accession>
<dbReference type="Pfam" id="PF07589">
    <property type="entry name" value="PEP-CTERM"/>
    <property type="match status" value="1"/>
</dbReference>
<dbReference type="InterPro" id="IPR013424">
    <property type="entry name" value="Ice-binding_C"/>
</dbReference>
<dbReference type="RefSeq" id="WP_182215699.1">
    <property type="nucleotide sequence ID" value="NZ_JACEZS010000004.1"/>
</dbReference>
<evidence type="ECO:0000313" key="4">
    <source>
        <dbReference type="Proteomes" id="UP000566711"/>
    </source>
</evidence>
<evidence type="ECO:0000313" key="3">
    <source>
        <dbReference type="EMBL" id="MBA5605133.1"/>
    </source>
</evidence>
<dbReference type="NCBIfam" id="TIGR02595">
    <property type="entry name" value="PEP_CTERM"/>
    <property type="match status" value="1"/>
</dbReference>
<sequence>MRNIKLLLGSAMLAAVAAAPSHAADFSFSGTIHYQKDVIEIPFTLLQDASNVKVWTDSFHSGGNFDPITAVWKDGLLIGQNDDDAGIAPGQTYYDSGLRFSNLSAGNYLFTIAAFNNFANTTHLADGFRFDSQAAIPLADWNQPASHKGMGQNWSVHLSGVDGATPPPVPEPESYAMLAAGLGLLACVARRKNKA</sequence>
<feature type="chain" id="PRO_5031390188" evidence="1">
    <location>
        <begin position="24"/>
        <end position="195"/>
    </location>
</feature>
<organism evidence="3 4">
    <name type="scientific">Rugamonas fusca</name>
    <dbReference type="NCBI Taxonomy" id="2758568"/>
    <lineage>
        <taxon>Bacteria</taxon>
        <taxon>Pseudomonadati</taxon>
        <taxon>Pseudomonadota</taxon>
        <taxon>Betaproteobacteria</taxon>
        <taxon>Burkholderiales</taxon>
        <taxon>Oxalobacteraceae</taxon>
        <taxon>Telluria group</taxon>
        <taxon>Rugamonas</taxon>
    </lineage>
</organism>
<feature type="signal peptide" evidence="1">
    <location>
        <begin position="1"/>
        <end position="23"/>
    </location>
</feature>
<comment type="caution">
    <text evidence="3">The sequence shown here is derived from an EMBL/GenBank/DDBJ whole genome shotgun (WGS) entry which is preliminary data.</text>
</comment>
<gene>
    <name evidence="3" type="ORF">H3H36_07125</name>
</gene>
<evidence type="ECO:0000259" key="2">
    <source>
        <dbReference type="Pfam" id="PF07589"/>
    </source>
</evidence>
<proteinExistence type="predicted"/>
<protein>
    <submittedName>
        <fullName evidence="3">PEP-CTERM sorting domain-containing protein</fullName>
    </submittedName>
</protein>
<keyword evidence="1" id="KW-0732">Signal</keyword>
<reference evidence="3 4" key="1">
    <citation type="submission" date="2020-07" db="EMBL/GenBank/DDBJ databases">
        <title>Novel species isolated from subtropical streams in China.</title>
        <authorList>
            <person name="Lu H."/>
        </authorList>
    </citation>
    <scope>NUCLEOTIDE SEQUENCE [LARGE SCALE GENOMIC DNA]</scope>
    <source>
        <strain evidence="3 4">FT3S</strain>
    </source>
</reference>
<keyword evidence="4" id="KW-1185">Reference proteome</keyword>
<dbReference type="Proteomes" id="UP000566711">
    <property type="component" value="Unassembled WGS sequence"/>
</dbReference>
<name>A0A7W2I6B6_9BURK</name>
<evidence type="ECO:0000256" key="1">
    <source>
        <dbReference type="SAM" id="SignalP"/>
    </source>
</evidence>
<dbReference type="NCBIfam" id="NF038127">
    <property type="entry name" value="FDP_fam"/>
    <property type="match status" value="1"/>
</dbReference>